<dbReference type="HOGENOM" id="CLU_2051369_0_0_1"/>
<keyword evidence="4" id="KW-1185">Reference proteome</keyword>
<feature type="transmembrane region" description="Helical" evidence="1">
    <location>
        <begin position="95"/>
        <end position="119"/>
    </location>
</feature>
<keyword evidence="1" id="KW-0472">Membrane</keyword>
<sequence length="120" mass="13754">MLIVSLSLVATGTDLILGTSPSTTLNTASSRTFFISNLHWLSSLNWVDFHISPSCQFSPGTVMSISTRYTVRRFREIRGTLLMPSFVRTACKMRFLLLITCFPRPITWLMISLILWSYWK</sequence>
<dbReference type="AlphaFoldDB" id="D5GAE5"/>
<evidence type="ECO:0000256" key="1">
    <source>
        <dbReference type="SAM" id="Phobius"/>
    </source>
</evidence>
<dbReference type="EMBL" id="FN430075">
    <property type="protein sequence ID" value="CAZ81402.1"/>
    <property type="molecule type" value="Genomic_DNA"/>
</dbReference>
<keyword evidence="1" id="KW-0812">Transmembrane</keyword>
<accession>D5GAE5</accession>
<feature type="signal peptide" evidence="2">
    <location>
        <begin position="1"/>
        <end position="18"/>
    </location>
</feature>
<dbReference type="Proteomes" id="UP000006911">
    <property type="component" value="Unassembled WGS sequence"/>
</dbReference>
<keyword evidence="1" id="KW-1133">Transmembrane helix</keyword>
<proteinExistence type="predicted"/>
<keyword evidence="2" id="KW-0732">Signal</keyword>
<organism evidence="3 4">
    <name type="scientific">Tuber melanosporum (strain Mel28)</name>
    <name type="common">Perigord black truffle</name>
    <dbReference type="NCBI Taxonomy" id="656061"/>
    <lineage>
        <taxon>Eukaryota</taxon>
        <taxon>Fungi</taxon>
        <taxon>Dikarya</taxon>
        <taxon>Ascomycota</taxon>
        <taxon>Pezizomycotina</taxon>
        <taxon>Pezizomycetes</taxon>
        <taxon>Pezizales</taxon>
        <taxon>Tuberaceae</taxon>
        <taxon>Tuber</taxon>
    </lineage>
</organism>
<reference evidence="3 4" key="1">
    <citation type="journal article" date="2010" name="Nature">
        <title>Perigord black truffle genome uncovers evolutionary origins and mechanisms of symbiosis.</title>
        <authorList>
            <person name="Martin F."/>
            <person name="Kohler A."/>
            <person name="Murat C."/>
            <person name="Balestrini R."/>
            <person name="Coutinho P.M."/>
            <person name="Jaillon O."/>
            <person name="Montanini B."/>
            <person name="Morin E."/>
            <person name="Noel B."/>
            <person name="Percudani R."/>
            <person name="Porcel B."/>
            <person name="Rubini A."/>
            <person name="Amicucci A."/>
            <person name="Amselem J."/>
            <person name="Anthouard V."/>
            <person name="Arcioni S."/>
            <person name="Artiguenave F."/>
            <person name="Aury J.M."/>
            <person name="Ballario P."/>
            <person name="Bolchi A."/>
            <person name="Brenna A."/>
            <person name="Brun A."/>
            <person name="Buee M."/>
            <person name="Cantarel B."/>
            <person name="Chevalier G."/>
            <person name="Couloux A."/>
            <person name="Da Silva C."/>
            <person name="Denoeud F."/>
            <person name="Duplessis S."/>
            <person name="Ghignone S."/>
            <person name="Hilselberger B."/>
            <person name="Iotti M."/>
            <person name="Marcais B."/>
            <person name="Mello A."/>
            <person name="Miranda M."/>
            <person name="Pacioni G."/>
            <person name="Quesneville H."/>
            <person name="Riccioni C."/>
            <person name="Ruotolo R."/>
            <person name="Splivallo R."/>
            <person name="Stocchi V."/>
            <person name="Tisserant E."/>
            <person name="Viscomi A.R."/>
            <person name="Zambonelli A."/>
            <person name="Zampieri E."/>
            <person name="Henrissat B."/>
            <person name="Lebrun M.H."/>
            <person name="Paolocci F."/>
            <person name="Bonfante P."/>
            <person name="Ottonello S."/>
            <person name="Wincker P."/>
        </authorList>
    </citation>
    <scope>NUCLEOTIDE SEQUENCE [LARGE SCALE GENOMIC DNA]</scope>
    <source>
        <strain evidence="3 4">Mel28</strain>
    </source>
</reference>
<dbReference type="KEGG" id="tml:GSTUM_00005129001"/>
<dbReference type="GeneID" id="9187100"/>
<dbReference type="InParanoid" id="D5GAE5"/>
<name>D5GAE5_TUBMM</name>
<dbReference type="RefSeq" id="XP_002837211.1">
    <property type="nucleotide sequence ID" value="XM_002837165.1"/>
</dbReference>
<evidence type="ECO:0000313" key="3">
    <source>
        <dbReference type="EMBL" id="CAZ81402.1"/>
    </source>
</evidence>
<gene>
    <name evidence="3" type="ORF">GSTUM_00005129001</name>
</gene>
<protein>
    <submittedName>
        <fullName evidence="3">(Perigord truffle) hypothetical protein</fullName>
    </submittedName>
</protein>
<evidence type="ECO:0000313" key="4">
    <source>
        <dbReference type="Proteomes" id="UP000006911"/>
    </source>
</evidence>
<feature type="chain" id="PRO_5003072256" evidence="2">
    <location>
        <begin position="19"/>
        <end position="120"/>
    </location>
</feature>
<evidence type="ECO:0000256" key="2">
    <source>
        <dbReference type="SAM" id="SignalP"/>
    </source>
</evidence>